<protein>
    <submittedName>
        <fullName evidence="2">Amphi-Trp domain-containing protein</fullName>
    </submittedName>
</protein>
<accession>A0A401FRP9</accession>
<dbReference type="OrthoDB" id="5422838at2"/>
<evidence type="ECO:0000259" key="1">
    <source>
        <dbReference type="Pfam" id="PF20068"/>
    </source>
</evidence>
<evidence type="ECO:0000313" key="3">
    <source>
        <dbReference type="Proteomes" id="UP000288096"/>
    </source>
</evidence>
<dbReference type="Pfam" id="PF20068">
    <property type="entry name" value="Amphi-Trp"/>
    <property type="match status" value="1"/>
</dbReference>
<feature type="domain" description="Amphi-Trp" evidence="1">
    <location>
        <begin position="1"/>
        <end position="87"/>
    </location>
</feature>
<name>A0A401FRP9_9BACT</name>
<organism evidence="2 3">
    <name type="scientific">Desulfonema ishimotonii</name>
    <dbReference type="NCBI Taxonomy" id="45657"/>
    <lineage>
        <taxon>Bacteria</taxon>
        <taxon>Pseudomonadati</taxon>
        <taxon>Thermodesulfobacteriota</taxon>
        <taxon>Desulfobacteria</taxon>
        <taxon>Desulfobacterales</taxon>
        <taxon>Desulfococcaceae</taxon>
        <taxon>Desulfonema</taxon>
    </lineage>
</organism>
<dbReference type="RefSeq" id="WP_124327127.1">
    <property type="nucleotide sequence ID" value="NZ_BEXT01000001.1"/>
</dbReference>
<dbReference type="InterPro" id="IPR027598">
    <property type="entry name" value="Amphi-Trp_dom"/>
</dbReference>
<reference evidence="3" key="2">
    <citation type="submission" date="2019-01" db="EMBL/GenBank/DDBJ databases">
        <title>Genome sequence of Desulfonema ishimotonii strain Tokyo 01.</title>
        <authorList>
            <person name="Fukui M."/>
        </authorList>
    </citation>
    <scope>NUCLEOTIDE SEQUENCE [LARGE SCALE GENOMIC DNA]</scope>
    <source>
        <strain evidence="3">Tokyo 01</strain>
    </source>
</reference>
<dbReference type="EMBL" id="BEXT01000001">
    <property type="protein sequence ID" value="GBC59630.1"/>
    <property type="molecule type" value="Genomic_DNA"/>
</dbReference>
<gene>
    <name evidence="2" type="ORF">DENIS_0569</name>
</gene>
<comment type="caution">
    <text evidence="2">The sequence shown here is derived from an EMBL/GenBank/DDBJ whole genome shotgun (WGS) entry which is preliminary data.</text>
</comment>
<sequence>MAKKEEFEHESIQDNRSISNYLQALIDGFESGKITFNSEGQQINLYPNDMLELSIRAKKKGGKNKIAIRLFWKDSNGEAPSGSEFRISTT</sequence>
<reference evidence="3" key="1">
    <citation type="submission" date="2017-11" db="EMBL/GenBank/DDBJ databases">
        <authorList>
            <person name="Watanabe M."/>
            <person name="Kojima H."/>
        </authorList>
    </citation>
    <scope>NUCLEOTIDE SEQUENCE [LARGE SCALE GENOMIC DNA]</scope>
    <source>
        <strain evidence="3">Tokyo 01</strain>
    </source>
</reference>
<dbReference type="AlphaFoldDB" id="A0A401FRP9"/>
<proteinExistence type="predicted"/>
<dbReference type="NCBIfam" id="TIGR04354">
    <property type="entry name" value="amphi-Trp"/>
    <property type="match status" value="1"/>
</dbReference>
<evidence type="ECO:0000313" key="2">
    <source>
        <dbReference type="EMBL" id="GBC59630.1"/>
    </source>
</evidence>
<dbReference type="Proteomes" id="UP000288096">
    <property type="component" value="Unassembled WGS sequence"/>
</dbReference>
<keyword evidence="3" id="KW-1185">Reference proteome</keyword>